<evidence type="ECO:0000313" key="2">
    <source>
        <dbReference type="EMBL" id="PIE92713.1"/>
    </source>
</evidence>
<dbReference type="InterPro" id="IPR045403">
    <property type="entry name" value="HTH_59_Firmicutes_type"/>
</dbReference>
<dbReference type="AlphaFoldDB" id="A0A2G6Q7C8"/>
<protein>
    <recommendedName>
        <fullName evidence="1">Helix-turn-helix domain-containing protein</fullName>
    </recommendedName>
</protein>
<keyword evidence="3" id="KW-1185">Reference proteome</keyword>
<comment type="caution">
    <text evidence="2">The sequence shown here is derived from an EMBL/GenBank/DDBJ whole genome shotgun (WGS) entry which is preliminary data.</text>
</comment>
<feature type="domain" description="Helix-turn-helix" evidence="1">
    <location>
        <begin position="95"/>
        <end position="148"/>
    </location>
</feature>
<dbReference type="RefSeq" id="WP_099686059.1">
    <property type="nucleotide sequence ID" value="NZ_NWUW01000027.1"/>
</dbReference>
<reference evidence="2 3" key="1">
    <citation type="submission" date="2017-09" db="EMBL/GenBank/DDBJ databases">
        <title>Biocontrol bacteria screening and application from spent mushroom substrate.</title>
        <authorList>
            <person name="Sun X."/>
        </authorList>
    </citation>
    <scope>NUCLEOTIDE SEQUENCE [LARGE SCALE GENOMIC DNA]</scope>
    <source>
        <strain evidence="2 3">100374</strain>
    </source>
</reference>
<accession>A0A2G6Q7C8</accession>
<dbReference type="Pfam" id="PF20038">
    <property type="entry name" value="HTH_59"/>
    <property type="match status" value="1"/>
</dbReference>
<organism evidence="2 3">
    <name type="scientific">Bacillus fungorum</name>
    <dbReference type="NCBI Taxonomy" id="2039284"/>
    <lineage>
        <taxon>Bacteria</taxon>
        <taxon>Bacillati</taxon>
        <taxon>Bacillota</taxon>
        <taxon>Bacilli</taxon>
        <taxon>Bacillales</taxon>
        <taxon>Bacillaceae</taxon>
        <taxon>Bacillus</taxon>
    </lineage>
</organism>
<dbReference type="EMBL" id="NWUW01000027">
    <property type="protein sequence ID" value="PIE92713.1"/>
    <property type="molecule type" value="Genomic_DNA"/>
</dbReference>
<evidence type="ECO:0000313" key="3">
    <source>
        <dbReference type="Proteomes" id="UP000228484"/>
    </source>
</evidence>
<name>A0A2G6Q7C8_9BACI</name>
<evidence type="ECO:0000259" key="1">
    <source>
        <dbReference type="Pfam" id="PF20038"/>
    </source>
</evidence>
<gene>
    <name evidence="2" type="ORF">CO726_25020</name>
</gene>
<sequence length="149" mass="17229">MKAERIFECTSEDGIWNKAIFKTKEGIYYYVSENSTIEITGHEYIDLDILEEVHQGEDHNLFAVKGDERDMLQQLELDGFNFEDVDWGDLNLLDNEIMSSTDAIEEWGIESSTLRKRINDFPRGSIRKIGTTYAVTRFGMRSVFGSNKK</sequence>
<proteinExistence type="predicted"/>
<dbReference type="Proteomes" id="UP000228484">
    <property type="component" value="Unassembled WGS sequence"/>
</dbReference>